<feature type="region of interest" description="Disordered" evidence="1">
    <location>
        <begin position="1"/>
        <end position="54"/>
    </location>
</feature>
<reference evidence="3" key="1">
    <citation type="submission" date="2023-06" db="EMBL/GenBank/DDBJ databases">
        <title>Genome-scale phylogeny and comparative genomics of the fungal order Sordariales.</title>
        <authorList>
            <consortium name="Lawrence Berkeley National Laboratory"/>
            <person name="Hensen N."/>
            <person name="Bonometti L."/>
            <person name="Westerberg I."/>
            <person name="Brannstrom I.O."/>
            <person name="Guillou S."/>
            <person name="Cros-Aarteil S."/>
            <person name="Calhoun S."/>
            <person name="Haridas S."/>
            <person name="Kuo A."/>
            <person name="Mondo S."/>
            <person name="Pangilinan J."/>
            <person name="Riley R."/>
            <person name="Labutti K."/>
            <person name="Andreopoulos B."/>
            <person name="Lipzen A."/>
            <person name="Chen C."/>
            <person name="Yanf M."/>
            <person name="Daum C."/>
            <person name="Ng V."/>
            <person name="Clum A."/>
            <person name="Steindorff A."/>
            <person name="Ohm R."/>
            <person name="Martin F."/>
            <person name="Silar P."/>
            <person name="Natvig D."/>
            <person name="Lalanne C."/>
            <person name="Gautier V."/>
            <person name="Ament-Velasquez S.L."/>
            <person name="Kruys A."/>
            <person name="Hutchinson M.I."/>
            <person name="Powell A.J."/>
            <person name="Barry K."/>
            <person name="Miller A.N."/>
            <person name="Grigoriev I.V."/>
            <person name="Debuchy R."/>
            <person name="Gladieux P."/>
            <person name="Thoren M.H."/>
            <person name="Johannesson H."/>
        </authorList>
    </citation>
    <scope>NUCLEOTIDE SEQUENCE</scope>
    <source>
        <strain evidence="3">SMH4607-1</strain>
    </source>
</reference>
<feature type="transmembrane region" description="Helical" evidence="2">
    <location>
        <begin position="164"/>
        <end position="186"/>
    </location>
</feature>
<evidence type="ECO:0000256" key="1">
    <source>
        <dbReference type="SAM" id="MobiDB-lite"/>
    </source>
</evidence>
<dbReference type="PANTHER" id="PTHR35394:SF5">
    <property type="entry name" value="DUF3176 DOMAIN-CONTAINING PROTEIN"/>
    <property type="match status" value="1"/>
</dbReference>
<organism evidence="3 4">
    <name type="scientific">Lasiosphaeris hirsuta</name>
    <dbReference type="NCBI Taxonomy" id="260670"/>
    <lineage>
        <taxon>Eukaryota</taxon>
        <taxon>Fungi</taxon>
        <taxon>Dikarya</taxon>
        <taxon>Ascomycota</taxon>
        <taxon>Pezizomycotina</taxon>
        <taxon>Sordariomycetes</taxon>
        <taxon>Sordariomycetidae</taxon>
        <taxon>Sordariales</taxon>
        <taxon>Lasiosphaeriaceae</taxon>
        <taxon>Lasiosphaeris</taxon>
    </lineage>
</organism>
<gene>
    <name evidence="3" type="ORF">B0H67DRAFT_123211</name>
</gene>
<protein>
    <submittedName>
        <fullName evidence="3">Uncharacterized protein</fullName>
    </submittedName>
</protein>
<keyword evidence="2" id="KW-0812">Transmembrane</keyword>
<keyword evidence="4" id="KW-1185">Reference proteome</keyword>
<dbReference type="PANTHER" id="PTHR35394">
    <property type="entry name" value="DUF3176 DOMAIN-CONTAINING PROTEIN"/>
    <property type="match status" value="1"/>
</dbReference>
<evidence type="ECO:0000313" key="4">
    <source>
        <dbReference type="Proteomes" id="UP001172102"/>
    </source>
</evidence>
<feature type="transmembrane region" description="Helical" evidence="2">
    <location>
        <begin position="610"/>
        <end position="633"/>
    </location>
</feature>
<dbReference type="Pfam" id="PF11374">
    <property type="entry name" value="DUF3176"/>
    <property type="match status" value="1"/>
</dbReference>
<sequence>MRDLESRYEPLRGQRPGPPPLKSPLRRDRPESPGSPLFGPKYGPGSSPLAAGSPGVHTLQFVTSMSASAKESREALTEGQDQGAELPAKYIGPEMRRSSLALKRRNTWSAGSGSAGRPRQIRRGLRWWLPEFAWIFVSILCVIVIVVGLRYFDGKAPPNWPGALNLNTFLAFFTSLAHFAYMVPVLEGLGQVRWLRPSQQPRSLSEFDAIDHAARGSYGGVTVLFSSAGGILGSLGALVMVLGILTSAATQEVITYSSNLHPVASLAEADRLTSFMRSSGNGDSPMFDTSDILGMRGAMVRGAYPELGDNHEDGSRFAGRSSVSCGTTDCTWPDFTSLGICTKIETVTSQLKVATESDSNYKASLAAANLTLVAPNLYSLAIGLPSAASVSFKGSGVEMAILDVYLIYGNPSSSDAPPTFQAAEILYYWCAQSYSVSVSGGNITTMVKEIPSTLTGDATTSLAAQFNKNITSPIPPELSGQITLRTQNPDTALLIDKPTALSLSQLLTQVFGGTDAAIPRGGNFLMQPDGQVLQASGALAWPLSLALFPSTPSDPPTHLHTITIITANIATSLTSWLRASSGATSPANNDNNRAVTGTAYKPSLFVAVQWGWLAFLASQIVLSAIFLAAIILWTRRERVPVLKTSALAAMAALDGQARMILGGVDDLAGLKERAANVHVKVEGGGGEGGFLWLAGARGVADAKFTGGLTEVRRRKYASERRVEVERGAEGGGEEEEGMATRYDVLMGGSASAPTTPRRWQGKHSW</sequence>
<comment type="caution">
    <text evidence="3">The sequence shown here is derived from an EMBL/GenBank/DDBJ whole genome shotgun (WGS) entry which is preliminary data.</text>
</comment>
<keyword evidence="2" id="KW-0472">Membrane</keyword>
<dbReference type="InterPro" id="IPR021514">
    <property type="entry name" value="DUF3176"/>
</dbReference>
<dbReference type="AlphaFoldDB" id="A0AA40B0D2"/>
<accession>A0AA40B0D2</accession>
<feature type="transmembrane region" description="Helical" evidence="2">
    <location>
        <begin position="132"/>
        <end position="152"/>
    </location>
</feature>
<feature type="transmembrane region" description="Helical" evidence="2">
    <location>
        <begin position="223"/>
        <end position="245"/>
    </location>
</feature>
<name>A0AA40B0D2_9PEZI</name>
<evidence type="ECO:0000313" key="3">
    <source>
        <dbReference type="EMBL" id="KAK0725177.1"/>
    </source>
</evidence>
<feature type="region of interest" description="Disordered" evidence="1">
    <location>
        <begin position="746"/>
        <end position="765"/>
    </location>
</feature>
<proteinExistence type="predicted"/>
<keyword evidence="2" id="KW-1133">Transmembrane helix</keyword>
<dbReference type="Proteomes" id="UP001172102">
    <property type="component" value="Unassembled WGS sequence"/>
</dbReference>
<feature type="compositionally biased region" description="Basic and acidic residues" evidence="1">
    <location>
        <begin position="1"/>
        <end position="12"/>
    </location>
</feature>
<dbReference type="EMBL" id="JAUKUA010000002">
    <property type="protein sequence ID" value="KAK0725177.1"/>
    <property type="molecule type" value="Genomic_DNA"/>
</dbReference>
<evidence type="ECO:0000256" key="2">
    <source>
        <dbReference type="SAM" id="Phobius"/>
    </source>
</evidence>